<dbReference type="HAMAP" id="MF_00212">
    <property type="entry name" value="MQO"/>
    <property type="match status" value="1"/>
</dbReference>
<keyword evidence="5 8" id="KW-0285">Flavoprotein</keyword>
<sequence>MPEQDAHDRSNASSRGSTEQSVDVALIGAGIMSATLGSLLTELEPDWTVSLFERLDAAAAESSDPWNNAGTGHSALCELNYTPQNPDGSVSIDKAIEINERFQVSRQYWAYAVEKGILGNPSRFINPVPHISFVHGEDNVKYLRKRYDALAAETLFEGIQYTQDRSTFSEWLPLMASKRDFSDPIALNRFDLGTDVDFGALTRQLLTHLGAFGYDVRFGHEVANITKQSDGRWKLKVRNVRTGAKRTVIARFVFVGAGGGALPLLQKSGIKEIKGFGGFPISGQFLRCTNPDLIKQHEAKVYGKAAVGAPPMSVPHLDTRVIAGERGLLFGPYAGWTPKFLKEGHLTDLFLSVKPGNIFQMMSVGIHEMGLTKYLIEQVVQSDQTRIDALSEFIPDADGKDWDLITAGQRVQTIRTGKDTKGTLEFGTAIVAAEDGSIAGLLGASPGASTCVSAMLEVLERCFTSRYKTWEKDLQRMIPSAGRQLNTEPALYQELWDWTNSVLKLAPEPAPAAEAAPVEVSSADDAAAEDAGTPSDATARTAGEAASES</sequence>
<keyword evidence="6 8" id="KW-0274">FAD</keyword>
<comment type="caution">
    <text evidence="10">The sequence shown here is derived from an EMBL/GenBank/DDBJ whole genome shotgun (WGS) entry which is preliminary data.</text>
</comment>
<proteinExistence type="inferred from homology"/>
<dbReference type="NCBIfam" id="NF003605">
    <property type="entry name" value="PRK05257.1-4"/>
    <property type="match status" value="1"/>
</dbReference>
<reference evidence="10" key="1">
    <citation type="submission" date="2020-09" db="EMBL/GenBank/DDBJ databases">
        <title>Hoyosella lacisalsi sp. nov., a halotolerant actinobacterium isolated from soil of Lake Gudzhirganskoe.</title>
        <authorList>
            <person name="Yang Q."/>
            <person name="Guo P.Y."/>
            <person name="Liu S.W."/>
            <person name="Li F.N."/>
            <person name="Sun C.H."/>
        </authorList>
    </citation>
    <scope>NUCLEOTIDE SEQUENCE</scope>
    <source>
        <strain evidence="10">G463</strain>
    </source>
</reference>
<protein>
    <recommendedName>
        <fullName evidence="8">Probable malate:quinone oxidoreductase</fullName>
        <ecNumber evidence="8">1.1.5.4</ecNumber>
    </recommendedName>
    <alternativeName>
        <fullName evidence="8">MQO</fullName>
    </alternativeName>
    <alternativeName>
        <fullName evidence="8">Malate dehydrogenase [quinone]</fullName>
    </alternativeName>
</protein>
<dbReference type="GO" id="GO:0008924">
    <property type="term" value="F:L-malate dehydrogenase (quinone) activity"/>
    <property type="evidence" value="ECO:0007669"/>
    <property type="project" value="UniProtKB-UniRule"/>
</dbReference>
<dbReference type="EC" id="1.1.5.4" evidence="8"/>
<evidence type="ECO:0000256" key="6">
    <source>
        <dbReference type="ARBA" id="ARBA00022827"/>
    </source>
</evidence>
<evidence type="ECO:0000256" key="5">
    <source>
        <dbReference type="ARBA" id="ARBA00022630"/>
    </source>
</evidence>
<evidence type="ECO:0000256" key="3">
    <source>
        <dbReference type="ARBA" id="ARBA00005012"/>
    </source>
</evidence>
<dbReference type="NCBIfam" id="TIGR01320">
    <property type="entry name" value="mal_quin_oxido"/>
    <property type="match status" value="1"/>
</dbReference>
<evidence type="ECO:0000256" key="7">
    <source>
        <dbReference type="ARBA" id="ARBA00023002"/>
    </source>
</evidence>
<dbReference type="EMBL" id="JACYWE010000001">
    <property type="protein sequence ID" value="MBD8505473.1"/>
    <property type="molecule type" value="Genomic_DNA"/>
</dbReference>
<gene>
    <name evidence="8 10" type="primary">mqo</name>
    <name evidence="10" type="ORF">HT102_03080</name>
</gene>
<evidence type="ECO:0000256" key="4">
    <source>
        <dbReference type="ARBA" id="ARBA00022532"/>
    </source>
</evidence>
<evidence type="ECO:0000256" key="1">
    <source>
        <dbReference type="ARBA" id="ARBA00001139"/>
    </source>
</evidence>
<evidence type="ECO:0000313" key="11">
    <source>
        <dbReference type="Proteomes" id="UP000642993"/>
    </source>
</evidence>
<feature type="compositionally biased region" description="Low complexity" evidence="9">
    <location>
        <begin position="511"/>
        <end position="531"/>
    </location>
</feature>
<evidence type="ECO:0000256" key="9">
    <source>
        <dbReference type="SAM" id="MobiDB-lite"/>
    </source>
</evidence>
<dbReference type="NCBIfam" id="NF003611">
    <property type="entry name" value="PRK05257.3-2"/>
    <property type="match status" value="1"/>
</dbReference>
<dbReference type="GO" id="GO:0006099">
    <property type="term" value="P:tricarboxylic acid cycle"/>
    <property type="evidence" value="ECO:0007669"/>
    <property type="project" value="UniProtKB-UniRule"/>
</dbReference>
<dbReference type="RefSeq" id="WP_192037900.1">
    <property type="nucleotide sequence ID" value="NZ_JACYWE010000001.1"/>
</dbReference>
<evidence type="ECO:0000256" key="8">
    <source>
        <dbReference type="HAMAP-Rule" id="MF_00212"/>
    </source>
</evidence>
<evidence type="ECO:0000313" key="10">
    <source>
        <dbReference type="EMBL" id="MBD8505473.1"/>
    </source>
</evidence>
<comment type="catalytic activity">
    <reaction evidence="1 8">
        <text>(S)-malate + a quinone = a quinol + oxaloacetate</text>
        <dbReference type="Rhea" id="RHEA:46012"/>
        <dbReference type="ChEBI" id="CHEBI:15589"/>
        <dbReference type="ChEBI" id="CHEBI:16452"/>
        <dbReference type="ChEBI" id="CHEBI:24646"/>
        <dbReference type="ChEBI" id="CHEBI:132124"/>
        <dbReference type="EC" id="1.1.5.4"/>
    </reaction>
</comment>
<dbReference type="Pfam" id="PF06039">
    <property type="entry name" value="Mqo"/>
    <property type="match status" value="1"/>
</dbReference>
<dbReference type="NCBIfam" id="NF003603">
    <property type="entry name" value="PRK05257.1-1"/>
    <property type="match status" value="1"/>
</dbReference>
<dbReference type="Gene3D" id="3.50.50.60">
    <property type="entry name" value="FAD/NAD(P)-binding domain"/>
    <property type="match status" value="1"/>
</dbReference>
<keyword evidence="11" id="KW-1185">Reference proteome</keyword>
<comment type="pathway">
    <text evidence="3 8">Carbohydrate metabolism; tricarboxylic acid cycle; oxaloacetate from (S)-malate (quinone route): step 1/1.</text>
</comment>
<dbReference type="GO" id="GO:0047545">
    <property type="term" value="F:(S)-2-hydroxyglutarate dehydrogenase activity"/>
    <property type="evidence" value="ECO:0007669"/>
    <property type="project" value="TreeGrafter"/>
</dbReference>
<dbReference type="SUPFAM" id="SSF51905">
    <property type="entry name" value="FAD/NAD(P)-binding domain"/>
    <property type="match status" value="1"/>
</dbReference>
<dbReference type="NCBIfam" id="NF009875">
    <property type="entry name" value="PRK13339.1"/>
    <property type="match status" value="1"/>
</dbReference>
<name>A0A927PK99_9ACTN</name>
<dbReference type="AlphaFoldDB" id="A0A927PK99"/>
<keyword evidence="4 8" id="KW-0816">Tricarboxylic acid cycle</keyword>
<dbReference type="NCBIfam" id="NF003610">
    <property type="entry name" value="PRK05257.3-1"/>
    <property type="match status" value="1"/>
</dbReference>
<comment type="cofactor">
    <cofactor evidence="2 8">
        <name>FAD</name>
        <dbReference type="ChEBI" id="CHEBI:57692"/>
    </cofactor>
</comment>
<feature type="region of interest" description="Disordered" evidence="9">
    <location>
        <begin position="510"/>
        <end position="549"/>
    </location>
</feature>
<dbReference type="PANTHER" id="PTHR43104">
    <property type="entry name" value="L-2-HYDROXYGLUTARATE DEHYDROGENASE, MITOCHONDRIAL"/>
    <property type="match status" value="1"/>
</dbReference>
<dbReference type="NCBIfam" id="NF003606">
    <property type="entry name" value="PRK05257.2-1"/>
    <property type="match status" value="1"/>
</dbReference>
<dbReference type="InterPro" id="IPR006231">
    <property type="entry name" value="MQO"/>
</dbReference>
<dbReference type="InterPro" id="IPR036188">
    <property type="entry name" value="FAD/NAD-bd_sf"/>
</dbReference>
<evidence type="ECO:0000256" key="2">
    <source>
        <dbReference type="ARBA" id="ARBA00001974"/>
    </source>
</evidence>
<organism evidence="10 11">
    <name type="scientific">Lolliginicoccus lacisalsi</name>
    <dbReference type="NCBI Taxonomy" id="2742202"/>
    <lineage>
        <taxon>Bacteria</taxon>
        <taxon>Bacillati</taxon>
        <taxon>Actinomycetota</taxon>
        <taxon>Actinomycetes</taxon>
        <taxon>Mycobacteriales</taxon>
        <taxon>Hoyosellaceae</taxon>
        <taxon>Lolliginicoccus</taxon>
    </lineage>
</organism>
<keyword evidence="7 8" id="KW-0560">Oxidoreductase</keyword>
<dbReference type="PANTHER" id="PTHR43104:SF2">
    <property type="entry name" value="L-2-HYDROXYGLUTARATE DEHYDROGENASE, MITOCHONDRIAL"/>
    <property type="match status" value="1"/>
</dbReference>
<accession>A0A927PK99</accession>
<dbReference type="Proteomes" id="UP000642993">
    <property type="component" value="Unassembled WGS sequence"/>
</dbReference>
<comment type="similarity">
    <text evidence="8">Belongs to the MQO family.</text>
</comment>